<sequence length="64" mass="6723">MVAQVYGDDVSAPVDGAVRAQAGEFEGEGREVVVSGSVIATTSKGFLKQYEVEGCAAGRFDRRV</sequence>
<proteinExistence type="predicted"/>
<evidence type="ECO:0000313" key="1">
    <source>
        <dbReference type="EMBL" id="CAB4852582.1"/>
    </source>
</evidence>
<dbReference type="EMBL" id="CAFBIZ010000283">
    <property type="protein sequence ID" value="CAB4852582.1"/>
    <property type="molecule type" value="Genomic_DNA"/>
</dbReference>
<reference evidence="1" key="1">
    <citation type="submission" date="2020-05" db="EMBL/GenBank/DDBJ databases">
        <authorList>
            <person name="Chiriac C."/>
            <person name="Salcher M."/>
            <person name="Ghai R."/>
            <person name="Kavagutti S V."/>
        </authorList>
    </citation>
    <scope>NUCLEOTIDE SEQUENCE</scope>
</reference>
<name>A0A6J7C3I7_9ZZZZ</name>
<dbReference type="EMBL" id="CAFBND010000049">
    <property type="protein sequence ID" value="CAB4945070.1"/>
    <property type="molecule type" value="Genomic_DNA"/>
</dbReference>
<organism evidence="1">
    <name type="scientific">freshwater metagenome</name>
    <dbReference type="NCBI Taxonomy" id="449393"/>
    <lineage>
        <taxon>unclassified sequences</taxon>
        <taxon>metagenomes</taxon>
        <taxon>ecological metagenomes</taxon>
    </lineage>
</organism>
<evidence type="ECO:0000313" key="2">
    <source>
        <dbReference type="EMBL" id="CAB4945070.1"/>
    </source>
</evidence>
<dbReference type="AlphaFoldDB" id="A0A6J7C3I7"/>
<accession>A0A6J7C3I7</accession>
<gene>
    <name evidence="1" type="ORF">UFOPK3268_01714</name>
    <name evidence="2" type="ORF">UFOPK3752_01302</name>
</gene>
<protein>
    <submittedName>
        <fullName evidence="1">Unannotated protein</fullName>
    </submittedName>
</protein>